<dbReference type="PATRIC" id="fig|1279009.4.peg.4009"/>
<evidence type="ECO:0000313" key="10">
    <source>
        <dbReference type="EMBL" id="EMR00919.1"/>
    </source>
</evidence>
<dbReference type="GO" id="GO:0004124">
    <property type="term" value="F:cysteine synthase activity"/>
    <property type="evidence" value="ECO:0007669"/>
    <property type="project" value="UniProtKB-EC"/>
</dbReference>
<dbReference type="EMBL" id="AODQ01000168">
    <property type="protein sequence ID" value="EMR00919.1"/>
    <property type="molecule type" value="Genomic_DNA"/>
</dbReference>
<evidence type="ECO:0000256" key="7">
    <source>
        <dbReference type="ARBA" id="ARBA00023192"/>
    </source>
</evidence>
<dbReference type="PANTHER" id="PTHR10314">
    <property type="entry name" value="CYSTATHIONINE BETA-SYNTHASE"/>
    <property type="match status" value="1"/>
</dbReference>
<evidence type="ECO:0000256" key="8">
    <source>
        <dbReference type="ARBA" id="ARBA00047931"/>
    </source>
</evidence>
<evidence type="ECO:0000256" key="1">
    <source>
        <dbReference type="ARBA" id="ARBA00001933"/>
    </source>
</evidence>
<dbReference type="Gene3D" id="3.40.50.1100">
    <property type="match status" value="2"/>
</dbReference>
<comment type="similarity">
    <text evidence="2">Belongs to the cysteine synthase/cystathionine beta-synthase family.</text>
</comment>
<dbReference type="CDD" id="cd01561">
    <property type="entry name" value="CBS_like"/>
    <property type="match status" value="1"/>
</dbReference>
<reference evidence="10 11" key="1">
    <citation type="journal article" date="2013" name="Genome Announc.">
        <title>Draft Genome Sequence of Cesiribacter andamanensis Strain AMV16T, Isolated from a Soil Sample from a Mud Volcano in the Andaman Islands, India.</title>
        <authorList>
            <person name="Shivaji S."/>
            <person name="Ara S."/>
            <person name="Begum Z."/>
            <person name="Srinivas T.N."/>
            <person name="Singh A."/>
            <person name="Kumar Pinnaka A."/>
        </authorList>
    </citation>
    <scope>NUCLEOTIDE SEQUENCE [LARGE SCALE GENOMIC DNA]</scope>
    <source>
        <strain evidence="10 11">AMV16</strain>
    </source>
</reference>
<evidence type="ECO:0000256" key="4">
    <source>
        <dbReference type="ARBA" id="ARBA00022605"/>
    </source>
</evidence>
<dbReference type="Pfam" id="PF00291">
    <property type="entry name" value="PALP"/>
    <property type="match status" value="1"/>
</dbReference>
<organism evidence="10 11">
    <name type="scientific">Cesiribacter andamanensis AMV16</name>
    <dbReference type="NCBI Taxonomy" id="1279009"/>
    <lineage>
        <taxon>Bacteria</taxon>
        <taxon>Pseudomonadati</taxon>
        <taxon>Bacteroidota</taxon>
        <taxon>Cytophagia</taxon>
        <taxon>Cytophagales</taxon>
        <taxon>Cesiribacteraceae</taxon>
        <taxon>Cesiribacter</taxon>
    </lineage>
</organism>
<keyword evidence="5 10" id="KW-0808">Transferase</keyword>
<evidence type="ECO:0000256" key="6">
    <source>
        <dbReference type="ARBA" id="ARBA00022898"/>
    </source>
</evidence>
<evidence type="ECO:0000256" key="5">
    <source>
        <dbReference type="ARBA" id="ARBA00022679"/>
    </source>
</evidence>
<dbReference type="InterPro" id="IPR036052">
    <property type="entry name" value="TrpB-like_PALP_sf"/>
</dbReference>
<dbReference type="Proteomes" id="UP000011910">
    <property type="component" value="Unassembled WGS sequence"/>
</dbReference>
<keyword evidence="4" id="KW-0028">Amino-acid biosynthesis</keyword>
<keyword evidence="11" id="KW-1185">Reference proteome</keyword>
<dbReference type="FunFam" id="3.40.50.1100:FF:000006">
    <property type="entry name" value="Cysteine synthase"/>
    <property type="match status" value="1"/>
</dbReference>
<evidence type="ECO:0000256" key="3">
    <source>
        <dbReference type="ARBA" id="ARBA00012681"/>
    </source>
</evidence>
<comment type="caution">
    <text evidence="10">The sequence shown here is derived from an EMBL/GenBank/DDBJ whole genome shotgun (WGS) entry which is preliminary data.</text>
</comment>
<dbReference type="eggNOG" id="COG0031">
    <property type="taxonomic scope" value="Bacteria"/>
</dbReference>
<dbReference type="SUPFAM" id="SSF53686">
    <property type="entry name" value="Tryptophan synthase beta subunit-like PLP-dependent enzymes"/>
    <property type="match status" value="1"/>
</dbReference>
<evidence type="ECO:0000256" key="2">
    <source>
        <dbReference type="ARBA" id="ARBA00007103"/>
    </source>
</evidence>
<keyword evidence="6" id="KW-0663">Pyridoxal phosphate</keyword>
<keyword evidence="7" id="KW-0198">Cysteine biosynthesis</keyword>
<accession>M7NQY9</accession>
<evidence type="ECO:0000259" key="9">
    <source>
        <dbReference type="Pfam" id="PF00291"/>
    </source>
</evidence>
<dbReference type="InterPro" id="IPR050214">
    <property type="entry name" value="Cys_Synth/Cystath_Beta-Synth"/>
</dbReference>
<evidence type="ECO:0000313" key="11">
    <source>
        <dbReference type="Proteomes" id="UP000011910"/>
    </source>
</evidence>
<feature type="domain" description="Tryptophan synthase beta chain-like PALP" evidence="9">
    <location>
        <begin position="2"/>
        <end position="289"/>
    </location>
</feature>
<gene>
    <name evidence="10" type="primary">cysK_3</name>
    <name evidence="10" type="ORF">ADICEAN_03966</name>
</gene>
<dbReference type="STRING" id="1279009.ADICEAN_03966"/>
<comment type="cofactor">
    <cofactor evidence="1">
        <name>pyridoxal 5'-phosphate</name>
        <dbReference type="ChEBI" id="CHEBI:597326"/>
    </cofactor>
</comment>
<dbReference type="EC" id="2.5.1.47" evidence="3"/>
<protein>
    <recommendedName>
        <fullName evidence="3">cysteine synthase</fullName>
        <ecNumber evidence="3">2.5.1.47</ecNumber>
    </recommendedName>
</protein>
<sequence>MIGNTPMLELRYRYQGQPGRIWVKCEYYNLSGSIKDRMALHILRQAYQEGLLRRGDTIVEATSGNTGIAFAALGRALGHPVRIYMPDWLSRERSELLESMGAKVRLVSAEEGGFLRSIQLAGEQAEREKRIFQPKQFENGLNCQAHEWSTGPEIWYQLRLLGRTPDAFVAGVGTGGTIMGVGAFLRRHNPHIRLHPLEPAQSPTLSTGRKQGRHRIEGISDDFVPPILKLKELDAIVQAHDSDAIRMAQKLSAQLGLGVGFSSGANIIGAIRLQQELGPEATVVTVLPDSNKKYLSTELLWEQPLREGFISPKVEFEGYTPIRRLFGW</sequence>
<dbReference type="OrthoDB" id="9808024at2"/>
<dbReference type="InterPro" id="IPR001926">
    <property type="entry name" value="TrpB-like_PALP"/>
</dbReference>
<dbReference type="AlphaFoldDB" id="M7NQY9"/>
<proteinExistence type="inferred from homology"/>
<comment type="catalytic activity">
    <reaction evidence="8">
        <text>O-acetyl-L-serine + hydrogen sulfide = L-cysteine + acetate</text>
        <dbReference type="Rhea" id="RHEA:14829"/>
        <dbReference type="ChEBI" id="CHEBI:29919"/>
        <dbReference type="ChEBI" id="CHEBI:30089"/>
        <dbReference type="ChEBI" id="CHEBI:35235"/>
        <dbReference type="ChEBI" id="CHEBI:58340"/>
        <dbReference type="EC" id="2.5.1.47"/>
    </reaction>
</comment>
<name>M7NQY9_9BACT</name>